<dbReference type="KEGG" id="ttt:THITE_2107800"/>
<keyword evidence="3" id="KW-1185">Reference proteome</keyword>
<dbReference type="EMBL" id="CP003009">
    <property type="protein sequence ID" value="AEO62972.1"/>
    <property type="molecule type" value="Genomic_DNA"/>
</dbReference>
<feature type="compositionally biased region" description="Low complexity" evidence="1">
    <location>
        <begin position="103"/>
        <end position="112"/>
    </location>
</feature>
<dbReference type="HOGENOM" id="CLU_1462307_0_0_1"/>
<dbReference type="GeneID" id="11521097"/>
<gene>
    <name evidence="2" type="ORF">THITE_2107800</name>
</gene>
<evidence type="ECO:0000256" key="1">
    <source>
        <dbReference type="SAM" id="MobiDB-lite"/>
    </source>
</evidence>
<name>G2QV85_THETT</name>
<feature type="compositionally biased region" description="Basic and acidic residues" evidence="1">
    <location>
        <begin position="93"/>
        <end position="102"/>
    </location>
</feature>
<feature type="compositionally biased region" description="Basic residues" evidence="1">
    <location>
        <begin position="122"/>
        <end position="137"/>
    </location>
</feature>
<proteinExistence type="predicted"/>
<sequence>MASYCARHPLPGGGDVLPLVRERLRGVGLPRRCEDSRGGGGDGKAVGPEVVAVGVGPAAGGAEAGQDLGGSAGSDMVVVSREDANDDAADGGGAKEPEEGKEQQQAAPQKKGFPWSLVPTKRIGRRVRMAARQHPPRRPPEIGPRPVVLFPMDAGADPFPEPVVVADPLVKPTKSAERRRFSVHF</sequence>
<reference evidence="2 3" key="1">
    <citation type="journal article" date="2011" name="Nat. Biotechnol.">
        <title>Comparative genomic analysis of the thermophilic biomass-degrading fungi Myceliophthora thermophila and Thielavia terrestris.</title>
        <authorList>
            <person name="Berka R.M."/>
            <person name="Grigoriev I.V."/>
            <person name="Otillar R."/>
            <person name="Salamov A."/>
            <person name="Grimwood J."/>
            <person name="Reid I."/>
            <person name="Ishmael N."/>
            <person name="John T."/>
            <person name="Darmond C."/>
            <person name="Moisan M.-C."/>
            <person name="Henrissat B."/>
            <person name="Coutinho P.M."/>
            <person name="Lombard V."/>
            <person name="Natvig D.O."/>
            <person name="Lindquist E."/>
            <person name="Schmutz J."/>
            <person name="Lucas S."/>
            <person name="Harris P."/>
            <person name="Powlowski J."/>
            <person name="Bellemare A."/>
            <person name="Taylor D."/>
            <person name="Butler G."/>
            <person name="de Vries R.P."/>
            <person name="Allijn I.E."/>
            <person name="van den Brink J."/>
            <person name="Ushinsky S."/>
            <person name="Storms R."/>
            <person name="Powell A.J."/>
            <person name="Paulsen I.T."/>
            <person name="Elbourne L.D.H."/>
            <person name="Baker S.E."/>
            <person name="Magnuson J."/>
            <person name="LaBoissiere S."/>
            <person name="Clutterbuck A.J."/>
            <person name="Martinez D."/>
            <person name="Wogulis M."/>
            <person name="de Leon A.L."/>
            <person name="Rey M.W."/>
            <person name="Tsang A."/>
        </authorList>
    </citation>
    <scope>NUCLEOTIDE SEQUENCE [LARGE SCALE GENOMIC DNA]</scope>
    <source>
        <strain evidence="3">ATCC 38088 / NRRL 8126</strain>
    </source>
</reference>
<evidence type="ECO:0000313" key="3">
    <source>
        <dbReference type="Proteomes" id="UP000008181"/>
    </source>
</evidence>
<accession>G2QV85</accession>
<dbReference type="Proteomes" id="UP000008181">
    <property type="component" value="Chromosome 1"/>
</dbReference>
<dbReference type="RefSeq" id="XP_003649308.1">
    <property type="nucleotide sequence ID" value="XM_003649260.1"/>
</dbReference>
<evidence type="ECO:0000313" key="2">
    <source>
        <dbReference type="EMBL" id="AEO62972.1"/>
    </source>
</evidence>
<feature type="compositionally biased region" description="Gly residues" evidence="1">
    <location>
        <begin position="57"/>
        <end position="72"/>
    </location>
</feature>
<protein>
    <submittedName>
        <fullName evidence="2">Uncharacterized protein</fullName>
    </submittedName>
</protein>
<dbReference type="AlphaFoldDB" id="G2QV85"/>
<organism evidence="2 3">
    <name type="scientific">Thermothielavioides terrestris (strain ATCC 38088 / NRRL 8126)</name>
    <name type="common">Thielavia terrestris</name>
    <dbReference type="NCBI Taxonomy" id="578455"/>
    <lineage>
        <taxon>Eukaryota</taxon>
        <taxon>Fungi</taxon>
        <taxon>Dikarya</taxon>
        <taxon>Ascomycota</taxon>
        <taxon>Pezizomycotina</taxon>
        <taxon>Sordariomycetes</taxon>
        <taxon>Sordariomycetidae</taxon>
        <taxon>Sordariales</taxon>
        <taxon>Chaetomiaceae</taxon>
        <taxon>Thermothielavioides</taxon>
        <taxon>Thermothielavioides terrestris</taxon>
    </lineage>
</organism>
<feature type="region of interest" description="Disordered" evidence="1">
    <location>
        <begin position="56"/>
        <end position="149"/>
    </location>
</feature>